<keyword evidence="2" id="KW-1185">Reference proteome</keyword>
<dbReference type="Proteomes" id="UP001165960">
    <property type="component" value="Unassembled WGS sequence"/>
</dbReference>
<protein>
    <submittedName>
        <fullName evidence="1">Uncharacterized protein</fullName>
    </submittedName>
</protein>
<name>A0ACC2TZL9_9FUNG</name>
<reference evidence="1" key="1">
    <citation type="submission" date="2022-04" db="EMBL/GenBank/DDBJ databases">
        <title>Genome of the entomopathogenic fungus Entomophthora muscae.</title>
        <authorList>
            <person name="Elya C."/>
            <person name="Lovett B.R."/>
            <person name="Lee E."/>
            <person name="Macias A.M."/>
            <person name="Hajek A.E."/>
            <person name="De Bivort B.L."/>
            <person name="Kasson M.T."/>
            <person name="De Fine Licht H.H."/>
            <person name="Stajich J.E."/>
        </authorList>
    </citation>
    <scope>NUCLEOTIDE SEQUENCE</scope>
    <source>
        <strain evidence="1">Berkeley</strain>
    </source>
</reference>
<evidence type="ECO:0000313" key="2">
    <source>
        <dbReference type="Proteomes" id="UP001165960"/>
    </source>
</evidence>
<gene>
    <name evidence="1" type="ORF">DSO57_1027637</name>
</gene>
<evidence type="ECO:0000313" key="1">
    <source>
        <dbReference type="EMBL" id="KAJ9080198.1"/>
    </source>
</evidence>
<proteinExistence type="predicted"/>
<sequence length="317" mass="35960">MPISNARFPYKYDQSHEVTVYVLVTVINLFSFGANLFVLFLVRRMRLGMNTFSHQLITCIAGVDFINTIFIFASHFARMVMGFPDNLDSAWYCRVFGLSGVLFPCFSGVLVSMLAFERFFLICLHRHIDMRVAWGILGAVGLTLAIPAIGNTVLDGYSPDPTFSFCWPNGTRWAYVENNVITYLFIAPLCILTFCYVAIFITCFNHSDSPTPAQKGSTEASVEAARMSKKVAYRALVFIFFYFMCFGPKVITTALFMSGFGAYHPFVLYIIDPFGIQLVMCVNPILVLFLHRQFKAEAKHVLRSNRIRVESDFKMLP</sequence>
<accession>A0ACC2TZL9</accession>
<organism evidence="1 2">
    <name type="scientific">Entomophthora muscae</name>
    <dbReference type="NCBI Taxonomy" id="34485"/>
    <lineage>
        <taxon>Eukaryota</taxon>
        <taxon>Fungi</taxon>
        <taxon>Fungi incertae sedis</taxon>
        <taxon>Zoopagomycota</taxon>
        <taxon>Entomophthoromycotina</taxon>
        <taxon>Entomophthoromycetes</taxon>
        <taxon>Entomophthorales</taxon>
        <taxon>Entomophthoraceae</taxon>
        <taxon>Entomophthora</taxon>
    </lineage>
</organism>
<comment type="caution">
    <text evidence="1">The sequence shown here is derived from an EMBL/GenBank/DDBJ whole genome shotgun (WGS) entry which is preliminary data.</text>
</comment>
<dbReference type="EMBL" id="QTSX02001590">
    <property type="protein sequence ID" value="KAJ9080198.1"/>
    <property type="molecule type" value="Genomic_DNA"/>
</dbReference>